<dbReference type="GO" id="GO:0001727">
    <property type="term" value="F:lipid kinase activity"/>
    <property type="evidence" value="ECO:0007669"/>
    <property type="project" value="TreeGrafter"/>
</dbReference>
<name>A0A1R2B8G7_9CILI</name>
<dbReference type="InterPro" id="IPR045540">
    <property type="entry name" value="YegS/DAGK_C"/>
</dbReference>
<dbReference type="GO" id="GO:0016020">
    <property type="term" value="C:membrane"/>
    <property type="evidence" value="ECO:0007669"/>
    <property type="project" value="TreeGrafter"/>
</dbReference>
<dbReference type="GO" id="GO:0005524">
    <property type="term" value="F:ATP binding"/>
    <property type="evidence" value="ECO:0007669"/>
    <property type="project" value="UniProtKB-KW"/>
</dbReference>
<evidence type="ECO:0000256" key="1">
    <source>
        <dbReference type="ARBA" id="ARBA00022679"/>
    </source>
</evidence>
<evidence type="ECO:0000313" key="6">
    <source>
        <dbReference type="EMBL" id="OMJ73078.1"/>
    </source>
</evidence>
<dbReference type="PANTHER" id="PTHR12358">
    <property type="entry name" value="SPHINGOSINE KINASE"/>
    <property type="match status" value="1"/>
</dbReference>
<dbReference type="PROSITE" id="PS50146">
    <property type="entry name" value="DAGK"/>
    <property type="match status" value="1"/>
</dbReference>
<evidence type="ECO:0000256" key="2">
    <source>
        <dbReference type="ARBA" id="ARBA00022741"/>
    </source>
</evidence>
<keyword evidence="7" id="KW-1185">Reference proteome</keyword>
<dbReference type="EMBL" id="MPUH01000849">
    <property type="protein sequence ID" value="OMJ73078.1"/>
    <property type="molecule type" value="Genomic_DNA"/>
</dbReference>
<dbReference type="Pfam" id="PF19279">
    <property type="entry name" value="YegS_C"/>
    <property type="match status" value="1"/>
</dbReference>
<feature type="domain" description="DAGKc" evidence="5">
    <location>
        <begin position="117"/>
        <end position="256"/>
    </location>
</feature>
<dbReference type="Pfam" id="PF00781">
    <property type="entry name" value="DAGK_cat"/>
    <property type="match status" value="1"/>
</dbReference>
<dbReference type="SMART" id="SM00046">
    <property type="entry name" value="DAGKc"/>
    <property type="match status" value="1"/>
</dbReference>
<accession>A0A1R2B8G7</accession>
<evidence type="ECO:0000256" key="3">
    <source>
        <dbReference type="ARBA" id="ARBA00022777"/>
    </source>
</evidence>
<evidence type="ECO:0000256" key="4">
    <source>
        <dbReference type="ARBA" id="ARBA00022840"/>
    </source>
</evidence>
<comment type="caution">
    <text evidence="6">The sequence shown here is derived from an EMBL/GenBank/DDBJ whole genome shotgun (WGS) entry which is preliminary data.</text>
</comment>
<proteinExistence type="predicted"/>
<gene>
    <name evidence="6" type="ORF">SteCoe_28330</name>
</gene>
<dbReference type="InterPro" id="IPR016064">
    <property type="entry name" value="NAD/diacylglycerol_kinase_sf"/>
</dbReference>
<dbReference type="AlphaFoldDB" id="A0A1R2B8G7"/>
<dbReference type="GO" id="GO:0046512">
    <property type="term" value="P:sphingosine biosynthetic process"/>
    <property type="evidence" value="ECO:0007669"/>
    <property type="project" value="TreeGrafter"/>
</dbReference>
<organism evidence="6 7">
    <name type="scientific">Stentor coeruleus</name>
    <dbReference type="NCBI Taxonomy" id="5963"/>
    <lineage>
        <taxon>Eukaryota</taxon>
        <taxon>Sar</taxon>
        <taxon>Alveolata</taxon>
        <taxon>Ciliophora</taxon>
        <taxon>Postciliodesmatophora</taxon>
        <taxon>Heterotrichea</taxon>
        <taxon>Heterotrichida</taxon>
        <taxon>Stentoridae</taxon>
        <taxon>Stentor</taxon>
    </lineage>
</organism>
<dbReference type="InterPro" id="IPR001206">
    <property type="entry name" value="Diacylglycerol_kinase_cat_dom"/>
</dbReference>
<dbReference type="GO" id="GO:0005737">
    <property type="term" value="C:cytoplasm"/>
    <property type="evidence" value="ECO:0007669"/>
    <property type="project" value="TreeGrafter"/>
</dbReference>
<dbReference type="SUPFAM" id="SSF111331">
    <property type="entry name" value="NAD kinase/diacylglycerol kinase-like"/>
    <property type="match status" value="1"/>
</dbReference>
<reference evidence="6 7" key="1">
    <citation type="submission" date="2016-11" db="EMBL/GenBank/DDBJ databases">
        <title>The macronuclear genome of Stentor coeruleus: a giant cell with tiny introns.</title>
        <authorList>
            <person name="Slabodnick M."/>
            <person name="Ruby J.G."/>
            <person name="Reiff S.B."/>
            <person name="Swart E.C."/>
            <person name="Gosai S."/>
            <person name="Prabakaran S."/>
            <person name="Witkowska E."/>
            <person name="Larue G.E."/>
            <person name="Fisher S."/>
            <person name="Freeman R.M."/>
            <person name="Gunawardena J."/>
            <person name="Chu W."/>
            <person name="Stover N.A."/>
            <person name="Gregory B.D."/>
            <person name="Nowacki M."/>
            <person name="Derisi J."/>
            <person name="Roy S.W."/>
            <person name="Marshall W.F."/>
            <person name="Sood P."/>
        </authorList>
    </citation>
    <scope>NUCLEOTIDE SEQUENCE [LARGE SCALE GENOMIC DNA]</scope>
    <source>
        <strain evidence="6">WM001</strain>
    </source>
</reference>
<evidence type="ECO:0000259" key="5">
    <source>
        <dbReference type="PROSITE" id="PS50146"/>
    </source>
</evidence>
<keyword evidence="1" id="KW-0808">Transferase</keyword>
<dbReference type="Proteomes" id="UP000187209">
    <property type="component" value="Unassembled WGS sequence"/>
</dbReference>
<keyword evidence="4" id="KW-0067">ATP-binding</keyword>
<keyword evidence="2" id="KW-0547">Nucleotide-binding</keyword>
<dbReference type="Gene3D" id="3.40.50.10330">
    <property type="entry name" value="Probable inorganic polyphosphate/atp-NAD kinase, domain 1"/>
    <property type="match status" value="1"/>
</dbReference>
<dbReference type="Gene3D" id="2.60.200.40">
    <property type="match status" value="2"/>
</dbReference>
<dbReference type="OrthoDB" id="3853857at2759"/>
<protein>
    <recommendedName>
        <fullName evidence="5">DAGKc domain-containing protein</fullName>
    </recommendedName>
</protein>
<keyword evidence="3" id="KW-0418">Kinase</keyword>
<dbReference type="InterPro" id="IPR017438">
    <property type="entry name" value="ATP-NAD_kinase_N"/>
</dbReference>
<dbReference type="InterPro" id="IPR050187">
    <property type="entry name" value="Lipid_Phosphate_FormReg"/>
</dbReference>
<sequence length="422" mass="47426">MEVSMESTFLSSIEEKVLYSEIVKLKKRTCILAITEQRMILNYCKSTKDCPWTDVIGAIILNPGKKHKKVHVVWYKKVNQTRKIKKFDLVSEDPEKLIKYLQGMAYTYNLPEVYESSYIKRFKVIINPNSGRGLSRRIWAQVADLFEVCEVSISYTERRNHATEIVTELVLTDYDGLIVVSGDGLVHEVINAICKRDDGDLARMFPVSVIPAGSANALAQVICDKSGEKVTPENCALIAIKGRSSPFDISLVKFASGSIVYSFLSIFWAFIADVDIGSENCRCCGACRFDLYGFWRVLALRRYSGTITWDEGEYTGNIVYFNACNTPYIGEGMHNAPNAQINDGMNDLLLLGDVGRMALVRVLLRQDAGTHLSSPDLKYIKTKKWTLDPGQRPGILSIDGELFNSEPIEVECLQNYATVFLL</sequence>
<evidence type="ECO:0000313" key="7">
    <source>
        <dbReference type="Proteomes" id="UP000187209"/>
    </source>
</evidence>
<dbReference type="PANTHER" id="PTHR12358:SF31">
    <property type="entry name" value="ACYLGLYCEROL KINASE, MITOCHONDRIAL"/>
    <property type="match status" value="1"/>
</dbReference>